<keyword evidence="2" id="KW-1185">Reference proteome</keyword>
<dbReference type="AlphaFoldDB" id="A0AB40D0Y6"/>
<feature type="compositionally biased region" description="Basic and acidic residues" evidence="1">
    <location>
        <begin position="189"/>
        <end position="205"/>
    </location>
</feature>
<sequence>MRRKEADEDTTSFTNGKVSRKGITKKCSICGTSGHNKRYHGVQGNNQHATGRADATSNASVDIGNHQDPTGIIDPQVLEEHFLELDMMRGNSEGRDPLAPENVTDEPVSQVVQIHVESLPIPSNILPYPITIENTSIVAISQNLPTPSTTVGTSLKRQKIIARRGNRLNLSKSQARKQLPIRPPVFRQQELEKDAEDRSKLGGNEKKKRKAWLPPGLGGCSGSACAHGRLP</sequence>
<protein>
    <submittedName>
        <fullName evidence="3">Uncharacterized protein LOC120282579 isoform X1</fullName>
    </submittedName>
</protein>
<name>A0AB40D0Y6_DIOCR</name>
<reference evidence="3" key="1">
    <citation type="submission" date="2025-08" db="UniProtKB">
        <authorList>
            <consortium name="RefSeq"/>
        </authorList>
    </citation>
    <scope>IDENTIFICATION</scope>
</reference>
<dbReference type="RefSeq" id="XP_039145352.1">
    <property type="nucleotide sequence ID" value="XM_039289418.1"/>
</dbReference>
<accession>A0AB40D0Y6</accession>
<evidence type="ECO:0000313" key="3">
    <source>
        <dbReference type="RefSeq" id="XP_039145352.1"/>
    </source>
</evidence>
<organism evidence="2 3">
    <name type="scientific">Dioscorea cayennensis subsp. rotundata</name>
    <name type="common">White Guinea yam</name>
    <name type="synonym">Dioscorea rotundata</name>
    <dbReference type="NCBI Taxonomy" id="55577"/>
    <lineage>
        <taxon>Eukaryota</taxon>
        <taxon>Viridiplantae</taxon>
        <taxon>Streptophyta</taxon>
        <taxon>Embryophyta</taxon>
        <taxon>Tracheophyta</taxon>
        <taxon>Spermatophyta</taxon>
        <taxon>Magnoliopsida</taxon>
        <taxon>Liliopsida</taxon>
        <taxon>Dioscoreales</taxon>
        <taxon>Dioscoreaceae</taxon>
        <taxon>Dioscorea</taxon>
    </lineage>
</organism>
<dbReference type="Proteomes" id="UP001515500">
    <property type="component" value="Chromosome 18"/>
</dbReference>
<gene>
    <name evidence="3" type="primary">LOC120282579</name>
</gene>
<feature type="region of interest" description="Disordered" evidence="1">
    <location>
        <begin position="171"/>
        <end position="231"/>
    </location>
</feature>
<proteinExistence type="predicted"/>
<evidence type="ECO:0000256" key="1">
    <source>
        <dbReference type="SAM" id="MobiDB-lite"/>
    </source>
</evidence>
<evidence type="ECO:0000313" key="2">
    <source>
        <dbReference type="Proteomes" id="UP001515500"/>
    </source>
</evidence>
<dbReference type="GeneID" id="120282579"/>